<keyword evidence="2" id="KW-1185">Reference proteome</keyword>
<evidence type="ECO:0000313" key="2">
    <source>
        <dbReference type="Proteomes" id="UP000223102"/>
    </source>
</evidence>
<evidence type="ECO:0000313" key="1">
    <source>
        <dbReference type="EMBL" id="AKQ08393.1"/>
    </source>
</evidence>
<accession>A0A218KBX7</accession>
<name>A0A218KBX7_9CAUD</name>
<proteinExistence type="predicted"/>
<protein>
    <submittedName>
        <fullName evidence="1">Uncharacterized protein</fullName>
    </submittedName>
</protein>
<gene>
    <name evidence="1" type="ORF">PBC2_078</name>
</gene>
<sequence length="125" mass="14234">MVANSIEGFIKSLGLPQESTVLFQTIGDCHSFYITNYGRNACVTDDLLDYRESKLEASHITLEMFINMCSTKGIKTAFQETFLEHLCDQKVEIIEKALLSGTITKESVYRQFKINPNKNILNYVL</sequence>
<organism evidence="1 2">
    <name type="scientific">Bacillus phage PBC2</name>
    <dbReference type="NCBI Taxonomy" id="1675029"/>
    <lineage>
        <taxon>Viruses</taxon>
        <taxon>Duplodnaviria</taxon>
        <taxon>Heunggongvirae</taxon>
        <taxon>Uroviricota</taxon>
        <taxon>Caudoviricetes</taxon>
        <taxon>Andregratiavirinae</taxon>
        <taxon>Haetaevirus</taxon>
        <taxon>Haetaevirus PBC2</taxon>
    </lineage>
</organism>
<dbReference type="EMBL" id="KT070867">
    <property type="protein sequence ID" value="AKQ08393.1"/>
    <property type="molecule type" value="Genomic_DNA"/>
</dbReference>
<dbReference type="Proteomes" id="UP000223102">
    <property type="component" value="Segment"/>
</dbReference>
<reference evidence="1 2" key="1">
    <citation type="submission" date="2015-06" db="EMBL/GenBank/DDBJ databases">
        <title>Complete genome sequence of Bacillus cereus phage PBC2.</title>
        <authorList>
            <person name="Kong M."/>
            <person name="Ryu S."/>
        </authorList>
    </citation>
    <scope>NUCLEOTIDE SEQUENCE [LARGE SCALE GENOMIC DNA]</scope>
</reference>